<keyword evidence="9" id="KW-1185">Reference proteome</keyword>
<dbReference type="GO" id="GO:0006412">
    <property type="term" value="P:translation"/>
    <property type="evidence" value="ECO:0007669"/>
    <property type="project" value="UniProtKB-UniRule"/>
</dbReference>
<dbReference type="InterPro" id="IPR005484">
    <property type="entry name" value="Ribosomal_uL18_bac/plant/anim"/>
</dbReference>
<organism evidence="8 9">
    <name type="scientific">Candidatus Neoehrlichia procyonis str. RAC413</name>
    <dbReference type="NCBI Taxonomy" id="1359163"/>
    <lineage>
        <taxon>Bacteria</taxon>
        <taxon>Pseudomonadati</taxon>
        <taxon>Pseudomonadota</taxon>
        <taxon>Alphaproteobacteria</taxon>
        <taxon>Rickettsiales</taxon>
        <taxon>Anaplasmataceae</taxon>
        <taxon>Candidatus Neoehrlichia</taxon>
    </lineage>
</organism>
<dbReference type="GO" id="GO:0003735">
    <property type="term" value="F:structural constituent of ribosome"/>
    <property type="evidence" value="ECO:0007669"/>
    <property type="project" value="InterPro"/>
</dbReference>
<comment type="function">
    <text evidence="7">This is one of the proteins that bind and probably mediate the attachment of the 5S RNA into the large ribosomal subunit, where it forms part of the central protuberance.</text>
</comment>
<reference evidence="8 9" key="1">
    <citation type="submission" date="2015-02" db="EMBL/GenBank/DDBJ databases">
        <title>Genome Sequencing of Rickettsiales.</title>
        <authorList>
            <person name="Daugherty S.C."/>
            <person name="Su Q."/>
            <person name="Abolude K."/>
            <person name="Beier-Sexton M."/>
            <person name="Carlyon J.A."/>
            <person name="Carter R."/>
            <person name="Day N.P."/>
            <person name="Dumler S.J."/>
            <person name="Dyachenko V."/>
            <person name="Godinez A."/>
            <person name="Kurtti T.J."/>
            <person name="Lichay M."/>
            <person name="Mullins K.E."/>
            <person name="Ott S."/>
            <person name="Pappas-Brown V."/>
            <person name="Paris D.H."/>
            <person name="Patel P."/>
            <person name="Richards A.L."/>
            <person name="Sadzewicz L."/>
            <person name="Sears K."/>
            <person name="Seidman D."/>
            <person name="Sengamalay N."/>
            <person name="Stenos J."/>
            <person name="Tallon L.J."/>
            <person name="Vincent G."/>
            <person name="Fraser C.M."/>
            <person name="Munderloh U."/>
            <person name="Dunning-Hotopp J.C."/>
        </authorList>
    </citation>
    <scope>NUCLEOTIDE SEQUENCE [LARGE SCALE GENOMIC DNA]</scope>
    <source>
        <strain evidence="8 9">RAC413</strain>
    </source>
</reference>
<dbReference type="OrthoDB" id="9810939at2"/>
<evidence type="ECO:0000256" key="3">
    <source>
        <dbReference type="ARBA" id="ARBA00022884"/>
    </source>
</evidence>
<dbReference type="RefSeq" id="WP_045808852.1">
    <property type="nucleotide sequence ID" value="NZ_LANX01000001.1"/>
</dbReference>
<evidence type="ECO:0000313" key="8">
    <source>
        <dbReference type="EMBL" id="KJV69048.1"/>
    </source>
</evidence>
<evidence type="ECO:0000256" key="2">
    <source>
        <dbReference type="ARBA" id="ARBA00022730"/>
    </source>
</evidence>
<evidence type="ECO:0000313" key="9">
    <source>
        <dbReference type="Proteomes" id="UP000033562"/>
    </source>
</evidence>
<dbReference type="SUPFAM" id="SSF53137">
    <property type="entry name" value="Translational machinery components"/>
    <property type="match status" value="1"/>
</dbReference>
<comment type="caution">
    <text evidence="8">The sequence shown here is derived from an EMBL/GenBank/DDBJ whole genome shotgun (WGS) entry which is preliminary data.</text>
</comment>
<sequence>MLSDVRRMQKRKQRVRTKLKRNLSKLRLSVFKSNRHFYVQLINDKESRTLASASTLESSVLSIAKRKVNADSVKIVAELIAERLKSLGSCYQEFVFDKGPYKYIGIVSVFADELRNLGFKF</sequence>
<dbReference type="Gene3D" id="3.30.420.100">
    <property type="match status" value="1"/>
</dbReference>
<keyword evidence="2 7" id="KW-0699">rRNA-binding</keyword>
<gene>
    <name evidence="7 8" type="primary">rplR</name>
    <name evidence="8" type="ORF">NLO413_0422</name>
</gene>
<dbReference type="InterPro" id="IPR057268">
    <property type="entry name" value="Ribosomal_L18"/>
</dbReference>
<evidence type="ECO:0000256" key="7">
    <source>
        <dbReference type="HAMAP-Rule" id="MF_01337"/>
    </source>
</evidence>
<name>A0A0F3NLX9_9RICK</name>
<evidence type="ECO:0000256" key="1">
    <source>
        <dbReference type="ARBA" id="ARBA00007116"/>
    </source>
</evidence>
<dbReference type="PANTHER" id="PTHR12899">
    <property type="entry name" value="39S RIBOSOMAL PROTEIN L18, MITOCHONDRIAL"/>
    <property type="match status" value="1"/>
</dbReference>
<keyword evidence="5 7" id="KW-0687">Ribonucleoprotein</keyword>
<keyword evidence="3 7" id="KW-0694">RNA-binding</keyword>
<dbReference type="EMBL" id="LANX01000001">
    <property type="protein sequence ID" value="KJV69048.1"/>
    <property type="molecule type" value="Genomic_DNA"/>
</dbReference>
<comment type="similarity">
    <text evidence="1 7">Belongs to the universal ribosomal protein uL18 family.</text>
</comment>
<evidence type="ECO:0000256" key="4">
    <source>
        <dbReference type="ARBA" id="ARBA00022980"/>
    </source>
</evidence>
<dbReference type="GO" id="GO:0022625">
    <property type="term" value="C:cytosolic large ribosomal subunit"/>
    <property type="evidence" value="ECO:0007669"/>
    <property type="project" value="TreeGrafter"/>
</dbReference>
<evidence type="ECO:0000256" key="6">
    <source>
        <dbReference type="ARBA" id="ARBA00035197"/>
    </source>
</evidence>
<evidence type="ECO:0000256" key="5">
    <source>
        <dbReference type="ARBA" id="ARBA00023274"/>
    </source>
</evidence>
<dbReference type="InterPro" id="IPR004389">
    <property type="entry name" value="Ribosomal_uL18_bac-type"/>
</dbReference>
<comment type="subunit">
    <text evidence="7">Part of the 50S ribosomal subunit; part of the 5S rRNA/L5/L18/L25 subcomplex. Contacts the 5S and 23S rRNAs.</text>
</comment>
<dbReference type="PANTHER" id="PTHR12899:SF3">
    <property type="entry name" value="LARGE RIBOSOMAL SUBUNIT PROTEIN UL18M"/>
    <property type="match status" value="1"/>
</dbReference>
<dbReference type="HAMAP" id="MF_01337_B">
    <property type="entry name" value="Ribosomal_uL18_B"/>
    <property type="match status" value="1"/>
</dbReference>
<dbReference type="STRING" id="1359163.NLO413_0422"/>
<dbReference type="AlphaFoldDB" id="A0A0F3NLX9"/>
<dbReference type="Pfam" id="PF00861">
    <property type="entry name" value="Ribosomal_L18p"/>
    <property type="match status" value="1"/>
</dbReference>
<dbReference type="Proteomes" id="UP000033562">
    <property type="component" value="Unassembled WGS sequence"/>
</dbReference>
<keyword evidence="4 7" id="KW-0689">Ribosomal protein</keyword>
<proteinExistence type="inferred from homology"/>
<accession>A0A0F3NLX9</accession>
<dbReference type="PATRIC" id="fig|1359163.3.peg.411"/>
<protein>
    <recommendedName>
        <fullName evidence="6 7">Large ribosomal subunit protein uL18</fullName>
    </recommendedName>
</protein>
<dbReference type="CDD" id="cd00432">
    <property type="entry name" value="Ribosomal_L18_L5e"/>
    <property type="match status" value="1"/>
</dbReference>
<dbReference type="GO" id="GO:0008097">
    <property type="term" value="F:5S rRNA binding"/>
    <property type="evidence" value="ECO:0007669"/>
    <property type="project" value="TreeGrafter"/>
</dbReference>
<dbReference type="NCBIfam" id="TIGR00060">
    <property type="entry name" value="L18_bact"/>
    <property type="match status" value="1"/>
</dbReference>